<dbReference type="GO" id="GO:0019858">
    <property type="term" value="P:cytosine metabolic process"/>
    <property type="evidence" value="ECO:0007669"/>
    <property type="project" value="TreeGrafter"/>
</dbReference>
<evidence type="ECO:0000256" key="7">
    <source>
        <dbReference type="ARBA" id="ARBA00022723"/>
    </source>
</evidence>
<dbReference type="Pfam" id="PF00383">
    <property type="entry name" value="dCMP_cyt_deam_1"/>
    <property type="match status" value="1"/>
</dbReference>
<dbReference type="PANTHER" id="PTHR11079:SF190">
    <property type="entry name" value="CYTOSINE DEAMINASE"/>
    <property type="match status" value="1"/>
</dbReference>
<evidence type="ECO:0000256" key="8">
    <source>
        <dbReference type="ARBA" id="ARBA00022801"/>
    </source>
</evidence>
<comment type="subcellular location">
    <subcellularLocation>
        <location evidence="3">Cytoplasm</location>
    </subcellularLocation>
    <subcellularLocation>
        <location evidence="2">Nucleus</location>
    </subcellularLocation>
</comment>
<evidence type="ECO:0000259" key="17">
    <source>
        <dbReference type="PROSITE" id="PS51747"/>
    </source>
</evidence>
<dbReference type="SUPFAM" id="SSF53927">
    <property type="entry name" value="Cytidine deaminase-like"/>
    <property type="match status" value="1"/>
</dbReference>
<proteinExistence type="inferred from homology"/>
<evidence type="ECO:0000256" key="10">
    <source>
        <dbReference type="ARBA" id="ARBA00023242"/>
    </source>
</evidence>
<dbReference type="InterPro" id="IPR016193">
    <property type="entry name" value="Cytidine_deaminase-like"/>
</dbReference>
<keyword evidence="9" id="KW-0862">Zinc</keyword>
<dbReference type="GO" id="GO:0004131">
    <property type="term" value="F:cytosine deaminase activity"/>
    <property type="evidence" value="ECO:0007669"/>
    <property type="project" value="UniProtKB-EC"/>
</dbReference>
<dbReference type="PROSITE" id="PS51747">
    <property type="entry name" value="CYT_DCMP_DEAMINASES_2"/>
    <property type="match status" value="1"/>
</dbReference>
<accession>A0A4S4KVA5</accession>
<comment type="function">
    <text evidence="12">Catalyzes the hydrolytic deamination of cytosine to uracil or 5-methylcytosine to thymine. Is involved in the pyrimidine salvage pathway, which allows the cell to utilize cytosine for pyrimidine nucleotide synthesis.</text>
</comment>
<comment type="cofactor">
    <cofactor evidence="1">
        <name>Zn(2+)</name>
        <dbReference type="ChEBI" id="CHEBI:29105"/>
    </cofactor>
</comment>
<evidence type="ECO:0000256" key="11">
    <source>
        <dbReference type="ARBA" id="ARBA00050113"/>
    </source>
</evidence>
<reference evidence="18 19" key="1">
    <citation type="submission" date="2019-02" db="EMBL/GenBank/DDBJ databases">
        <title>Genome sequencing of the rare red list fungi Phellinidium pouzarii.</title>
        <authorList>
            <person name="Buettner E."/>
            <person name="Kellner H."/>
        </authorList>
    </citation>
    <scope>NUCLEOTIDE SEQUENCE [LARGE SCALE GENOMIC DNA]</scope>
    <source>
        <strain evidence="18 19">DSM 108285</strain>
    </source>
</reference>
<evidence type="ECO:0000256" key="9">
    <source>
        <dbReference type="ARBA" id="ARBA00022833"/>
    </source>
</evidence>
<evidence type="ECO:0000256" key="14">
    <source>
        <dbReference type="ARBA" id="ARBA00066550"/>
    </source>
</evidence>
<dbReference type="EC" id="3.5.4.1" evidence="14"/>
<keyword evidence="8" id="KW-0378">Hydrolase</keyword>
<dbReference type="CDD" id="cd01285">
    <property type="entry name" value="nucleoside_deaminase"/>
    <property type="match status" value="1"/>
</dbReference>
<dbReference type="AlphaFoldDB" id="A0A4S4KVA5"/>
<dbReference type="PROSITE" id="PS00903">
    <property type="entry name" value="CYT_DCMP_DEAMINASES_1"/>
    <property type="match status" value="1"/>
</dbReference>
<dbReference type="Gene3D" id="3.40.140.10">
    <property type="entry name" value="Cytidine Deaminase, domain 2"/>
    <property type="match status" value="1"/>
</dbReference>
<keyword evidence="10" id="KW-0539">Nucleus</keyword>
<dbReference type="GO" id="GO:0008270">
    <property type="term" value="F:zinc ion binding"/>
    <property type="evidence" value="ECO:0007669"/>
    <property type="project" value="InterPro"/>
</dbReference>
<dbReference type="GO" id="GO:0008835">
    <property type="term" value="F:diaminohydroxyphosphoribosylaminopyrimidine deaminase activity"/>
    <property type="evidence" value="ECO:0007669"/>
    <property type="project" value="TreeGrafter"/>
</dbReference>
<dbReference type="GO" id="GO:0005737">
    <property type="term" value="C:cytoplasm"/>
    <property type="evidence" value="ECO:0007669"/>
    <property type="project" value="UniProtKB-SubCell"/>
</dbReference>
<comment type="similarity">
    <text evidence="4">Belongs to the cytidine and deoxycytidylate deaminase family.</text>
</comment>
<evidence type="ECO:0000256" key="1">
    <source>
        <dbReference type="ARBA" id="ARBA00001947"/>
    </source>
</evidence>
<evidence type="ECO:0000256" key="5">
    <source>
        <dbReference type="ARBA" id="ARBA00011738"/>
    </source>
</evidence>
<dbReference type="EMBL" id="SGPK01000542">
    <property type="protein sequence ID" value="THH02635.1"/>
    <property type="molecule type" value="Genomic_DNA"/>
</dbReference>
<evidence type="ECO:0000256" key="16">
    <source>
        <dbReference type="ARBA" id="ARBA00084039"/>
    </source>
</evidence>
<evidence type="ECO:0000256" key="3">
    <source>
        <dbReference type="ARBA" id="ARBA00004496"/>
    </source>
</evidence>
<evidence type="ECO:0000256" key="12">
    <source>
        <dbReference type="ARBA" id="ARBA00056232"/>
    </source>
</evidence>
<comment type="catalytic activity">
    <reaction evidence="11">
        <text>cytosine + H2O + H(+) = uracil + NH4(+)</text>
        <dbReference type="Rhea" id="RHEA:20605"/>
        <dbReference type="ChEBI" id="CHEBI:15377"/>
        <dbReference type="ChEBI" id="CHEBI:15378"/>
        <dbReference type="ChEBI" id="CHEBI:16040"/>
        <dbReference type="ChEBI" id="CHEBI:17568"/>
        <dbReference type="ChEBI" id="CHEBI:28938"/>
        <dbReference type="EC" id="3.5.4.1"/>
    </reaction>
</comment>
<dbReference type="GO" id="GO:0005634">
    <property type="term" value="C:nucleus"/>
    <property type="evidence" value="ECO:0007669"/>
    <property type="project" value="UniProtKB-SubCell"/>
</dbReference>
<dbReference type="InterPro" id="IPR002125">
    <property type="entry name" value="CMP_dCMP_dom"/>
</dbReference>
<comment type="caution">
    <text evidence="18">The sequence shown here is derived from an EMBL/GenBank/DDBJ whole genome shotgun (WGS) entry which is preliminary data.</text>
</comment>
<protein>
    <recommendedName>
        <fullName evidence="15">Cytosine deaminase</fullName>
        <ecNumber evidence="14">3.5.4.1</ecNumber>
    </recommendedName>
    <alternativeName>
        <fullName evidence="16">Cytosine aminohydrolase</fullName>
    </alternativeName>
</protein>
<evidence type="ECO:0000313" key="18">
    <source>
        <dbReference type="EMBL" id="THH02635.1"/>
    </source>
</evidence>
<evidence type="ECO:0000256" key="4">
    <source>
        <dbReference type="ARBA" id="ARBA00006576"/>
    </source>
</evidence>
<dbReference type="GO" id="GO:0046087">
    <property type="term" value="P:cytidine metabolic process"/>
    <property type="evidence" value="ECO:0007669"/>
    <property type="project" value="TreeGrafter"/>
</dbReference>
<keyword evidence="19" id="KW-1185">Reference proteome</keyword>
<dbReference type="OrthoDB" id="408702at2759"/>
<sequence>MFTELDDEHGLKLAIQQAKKSAKEGGVPIGSSLLTSVDGVVRVISASHNQRIQKNSAILHGETATLEKAGRLKADVYRNATMYTTLSPCDMCTGAIILYNIPRVVIGENANFVGGEDYLRSRGVEVTVLENQECKDLMSKFIKEHPEEWNEDIGEP</sequence>
<comment type="pathway">
    <text evidence="13">Pyrimidine metabolism; UMP biosynthesis via salvage pathway; uracil from cytosine: step 1/1.</text>
</comment>
<keyword evidence="7" id="KW-0479">Metal-binding</keyword>
<organism evidence="18 19">
    <name type="scientific">Phellinidium pouzarii</name>
    <dbReference type="NCBI Taxonomy" id="167371"/>
    <lineage>
        <taxon>Eukaryota</taxon>
        <taxon>Fungi</taxon>
        <taxon>Dikarya</taxon>
        <taxon>Basidiomycota</taxon>
        <taxon>Agaricomycotina</taxon>
        <taxon>Agaricomycetes</taxon>
        <taxon>Hymenochaetales</taxon>
        <taxon>Hymenochaetaceae</taxon>
        <taxon>Phellinidium</taxon>
    </lineage>
</organism>
<evidence type="ECO:0000256" key="6">
    <source>
        <dbReference type="ARBA" id="ARBA00022490"/>
    </source>
</evidence>
<feature type="domain" description="CMP/dCMP-type deaminase" evidence="17">
    <location>
        <begin position="5"/>
        <end position="126"/>
    </location>
</feature>
<evidence type="ECO:0000256" key="15">
    <source>
        <dbReference type="ARBA" id="ARBA00074321"/>
    </source>
</evidence>
<evidence type="ECO:0000256" key="2">
    <source>
        <dbReference type="ARBA" id="ARBA00004123"/>
    </source>
</evidence>
<keyword evidence="6" id="KW-0963">Cytoplasm</keyword>
<name>A0A4S4KVA5_9AGAM</name>
<dbReference type="InterPro" id="IPR016192">
    <property type="entry name" value="APOBEC/CMP_deaminase_Zn-bd"/>
</dbReference>
<dbReference type="GO" id="GO:0008655">
    <property type="term" value="P:pyrimidine-containing compound salvage"/>
    <property type="evidence" value="ECO:0007669"/>
    <property type="project" value="TreeGrafter"/>
</dbReference>
<evidence type="ECO:0000256" key="13">
    <source>
        <dbReference type="ARBA" id="ARBA00060700"/>
    </source>
</evidence>
<comment type="subunit">
    <text evidence="5">Homodimer.</text>
</comment>
<dbReference type="FunFam" id="3.40.140.10:FF:000016">
    <property type="entry name" value="Cytosine deaminase"/>
    <property type="match status" value="1"/>
</dbReference>
<gene>
    <name evidence="18" type="ORF">EW145_g6720</name>
</gene>
<dbReference type="Proteomes" id="UP000308199">
    <property type="component" value="Unassembled WGS sequence"/>
</dbReference>
<dbReference type="PANTHER" id="PTHR11079">
    <property type="entry name" value="CYTOSINE DEAMINASE FAMILY MEMBER"/>
    <property type="match status" value="1"/>
</dbReference>
<evidence type="ECO:0000313" key="19">
    <source>
        <dbReference type="Proteomes" id="UP000308199"/>
    </source>
</evidence>